<protein>
    <recommendedName>
        <fullName evidence="3">DUF3618 domain-containing protein</fullName>
    </recommendedName>
</protein>
<dbReference type="EMBL" id="CADCUN010000277">
    <property type="protein sequence ID" value="CAA9409599.1"/>
    <property type="molecule type" value="Genomic_DNA"/>
</dbReference>
<evidence type="ECO:0008006" key="3">
    <source>
        <dbReference type="Google" id="ProtNLM"/>
    </source>
</evidence>
<evidence type="ECO:0000313" key="2">
    <source>
        <dbReference type="EMBL" id="CAA9409599.1"/>
    </source>
</evidence>
<dbReference type="Pfam" id="PF12277">
    <property type="entry name" value="DUF3618"/>
    <property type="match status" value="1"/>
</dbReference>
<keyword evidence="1" id="KW-0812">Transmembrane</keyword>
<accession>A0A6J4PD99</accession>
<dbReference type="AlphaFoldDB" id="A0A6J4PD99"/>
<proteinExistence type="predicted"/>
<keyword evidence="1" id="KW-1133">Transmembrane helix</keyword>
<gene>
    <name evidence="2" type="ORF">AVDCRST_MAG60-2514</name>
</gene>
<organism evidence="2">
    <name type="scientific">uncultured Nocardioides sp</name>
    <dbReference type="NCBI Taxonomy" id="198441"/>
    <lineage>
        <taxon>Bacteria</taxon>
        <taxon>Bacillati</taxon>
        <taxon>Actinomycetota</taxon>
        <taxon>Actinomycetes</taxon>
        <taxon>Propionibacteriales</taxon>
        <taxon>Nocardioidaceae</taxon>
        <taxon>Nocardioides</taxon>
        <taxon>environmental samples</taxon>
    </lineage>
</organism>
<name>A0A6J4PD99_9ACTN</name>
<feature type="transmembrane region" description="Helical" evidence="1">
    <location>
        <begin position="60"/>
        <end position="79"/>
    </location>
</feature>
<keyword evidence="1" id="KW-0472">Membrane</keyword>
<sequence length="83" mass="9111">MPESKSPDEIEADILEQRERLADTVDQLSAKLDVRSRARSAVADAKDRATTADGTPRTEVLAAAGSLVAMVVVLLVWRLRRDH</sequence>
<evidence type="ECO:0000256" key="1">
    <source>
        <dbReference type="SAM" id="Phobius"/>
    </source>
</evidence>
<dbReference type="InterPro" id="IPR022062">
    <property type="entry name" value="DUF3618"/>
</dbReference>
<reference evidence="2" key="1">
    <citation type="submission" date="2020-02" db="EMBL/GenBank/DDBJ databases">
        <authorList>
            <person name="Meier V. D."/>
        </authorList>
    </citation>
    <scope>NUCLEOTIDE SEQUENCE</scope>
    <source>
        <strain evidence="2">AVDCRST_MAG60</strain>
    </source>
</reference>